<accession>A0A7W7WQT6</accession>
<comment type="caution">
    <text evidence="1">The sequence shown here is derived from an EMBL/GenBank/DDBJ whole genome shotgun (WGS) entry which is preliminary data.</text>
</comment>
<protein>
    <recommendedName>
        <fullName evidence="3">Flavin reductase</fullName>
    </recommendedName>
</protein>
<proteinExistence type="predicted"/>
<evidence type="ECO:0000313" key="1">
    <source>
        <dbReference type="EMBL" id="MBB4960350.1"/>
    </source>
</evidence>
<dbReference type="AlphaFoldDB" id="A0A7W7WQT6"/>
<dbReference type="EMBL" id="JACHJW010000001">
    <property type="protein sequence ID" value="MBB4960350.1"/>
    <property type="molecule type" value="Genomic_DNA"/>
</dbReference>
<name>A0A7W7WQT6_9ACTN</name>
<reference evidence="1 2" key="1">
    <citation type="submission" date="2020-08" db="EMBL/GenBank/DDBJ databases">
        <title>Sequencing the genomes of 1000 actinobacteria strains.</title>
        <authorList>
            <person name="Klenk H.-P."/>
        </authorList>
    </citation>
    <scope>NUCLEOTIDE SEQUENCE [LARGE SCALE GENOMIC DNA]</scope>
    <source>
        <strain evidence="1 2">DSM 45886</strain>
    </source>
</reference>
<evidence type="ECO:0008006" key="3">
    <source>
        <dbReference type="Google" id="ProtNLM"/>
    </source>
</evidence>
<organism evidence="1 2">
    <name type="scientific">Micromonospora polyrhachis</name>
    <dbReference type="NCBI Taxonomy" id="1282883"/>
    <lineage>
        <taxon>Bacteria</taxon>
        <taxon>Bacillati</taxon>
        <taxon>Actinomycetota</taxon>
        <taxon>Actinomycetes</taxon>
        <taxon>Micromonosporales</taxon>
        <taxon>Micromonosporaceae</taxon>
        <taxon>Micromonospora</taxon>
    </lineage>
</organism>
<keyword evidence="2" id="KW-1185">Reference proteome</keyword>
<sequence>MTTPHTPIRPLWICRNCAGPWPCGAARLQLFREFADDRIGLCVYLASQLEHALVDLCPTPPALIHGRILGWVPPMDSYRPRLRNRDERLP</sequence>
<gene>
    <name evidence="1" type="ORF">FHR38_004083</name>
</gene>
<dbReference type="Proteomes" id="UP000578819">
    <property type="component" value="Unassembled WGS sequence"/>
</dbReference>
<evidence type="ECO:0000313" key="2">
    <source>
        <dbReference type="Proteomes" id="UP000578819"/>
    </source>
</evidence>